<dbReference type="InterPro" id="IPR011701">
    <property type="entry name" value="MFS"/>
</dbReference>
<protein>
    <submittedName>
        <fullName evidence="5">Organoarsenical effux MFS transporter ArsJ</fullName>
    </submittedName>
</protein>
<dbReference type="Pfam" id="PF07690">
    <property type="entry name" value="MFS_1"/>
    <property type="match status" value="1"/>
</dbReference>
<keyword evidence="3 4" id="KW-0472">Membrane</keyword>
<accession>A0A5B2ZER8</accession>
<dbReference type="Gene3D" id="1.20.1250.20">
    <property type="entry name" value="MFS general substrate transporter like domains"/>
    <property type="match status" value="2"/>
</dbReference>
<dbReference type="SUPFAM" id="SSF103473">
    <property type="entry name" value="MFS general substrate transporter"/>
    <property type="match status" value="1"/>
</dbReference>
<keyword evidence="6" id="KW-1185">Reference proteome</keyword>
<dbReference type="InterPro" id="IPR047769">
    <property type="entry name" value="MFS_ArsJ"/>
</dbReference>
<organism evidence="5 6">
    <name type="scientific">Arenimonas fontis</name>
    <dbReference type="NCBI Taxonomy" id="2608255"/>
    <lineage>
        <taxon>Bacteria</taxon>
        <taxon>Pseudomonadati</taxon>
        <taxon>Pseudomonadota</taxon>
        <taxon>Gammaproteobacteria</taxon>
        <taxon>Lysobacterales</taxon>
        <taxon>Lysobacteraceae</taxon>
        <taxon>Arenimonas</taxon>
    </lineage>
</organism>
<dbReference type="EMBL" id="VUOD01000002">
    <property type="protein sequence ID" value="KAA2285734.1"/>
    <property type="molecule type" value="Genomic_DNA"/>
</dbReference>
<keyword evidence="1 4" id="KW-0812">Transmembrane</keyword>
<feature type="transmembrane region" description="Helical" evidence="4">
    <location>
        <begin position="270"/>
        <end position="289"/>
    </location>
</feature>
<evidence type="ECO:0000256" key="1">
    <source>
        <dbReference type="ARBA" id="ARBA00022692"/>
    </source>
</evidence>
<proteinExistence type="predicted"/>
<feature type="transmembrane region" description="Helical" evidence="4">
    <location>
        <begin position="189"/>
        <end position="207"/>
    </location>
</feature>
<feature type="transmembrane region" description="Helical" evidence="4">
    <location>
        <begin position="329"/>
        <end position="352"/>
    </location>
</feature>
<evidence type="ECO:0000256" key="3">
    <source>
        <dbReference type="ARBA" id="ARBA00023136"/>
    </source>
</evidence>
<name>A0A5B2ZER8_9GAMM</name>
<dbReference type="PANTHER" id="PTHR23547">
    <property type="entry name" value="MAJOR FACILITATOR SUPERFAMILY DOMAIN, GENERAL SUBSTRATE TRANSPORTER"/>
    <property type="match status" value="1"/>
</dbReference>
<reference evidence="5 6" key="1">
    <citation type="submission" date="2019-09" db="EMBL/GenBank/DDBJ databases">
        <title>Arenimonas chukotkensis sp. nov., a bacterium isolated from Chukotka hot spring, Arctic region, Russia.</title>
        <authorList>
            <person name="Zayulina K.S."/>
            <person name="Prokofeva M.I."/>
            <person name="Elcheninov A.G."/>
            <person name="Novikov A."/>
            <person name="Kochetkova T.V."/>
            <person name="Kublanov I.V."/>
        </authorList>
    </citation>
    <scope>NUCLEOTIDE SEQUENCE [LARGE SCALE GENOMIC DNA]</scope>
    <source>
        <strain evidence="5 6">3729k</strain>
    </source>
</reference>
<reference evidence="5 6" key="2">
    <citation type="submission" date="2019-09" db="EMBL/GenBank/DDBJ databases">
        <authorList>
            <person name="Mazur A."/>
        </authorList>
    </citation>
    <scope>NUCLEOTIDE SEQUENCE [LARGE SCALE GENOMIC DNA]</scope>
    <source>
        <strain evidence="5 6">3729k</strain>
    </source>
</reference>
<sequence>MGLRQPHRRTGQAGGPGVSGGRASLGQYLVITGNYWAFTLTDGALRMLVVLHFHQLGYSPLQVAMLFLFYEVFGVVTNLVGGWLGARLGLNRTMNLGLLLQVGALAMLAVPAAMLTVPWVMAAQALSGIAKDLNKMSAKAGVKLLLPPGEQGRLYRWVAALTGSKNALKGIGFFLGGLLLSLLGFDGAVLAMAAALGLVWLASLGLLRRDLGRSSAKPKFTELLSKSPAINRLSAARLFLFAARDVWFVVALPVYFSASLGWSHAEVGSVLALWIIGYGAVQAMAPTFTGRGRQPPGAGAAFGWALGLATLTAGLAWALSAAWPPEAVLIGGLLAFGAAFAVNSALHSYLIVSHAREDGVSLDVGFYYMANAGGRLLGTVLSGWVFQVAGLAACLWISAGLLAVSALVALSLPGSAARPAG</sequence>
<keyword evidence="2 4" id="KW-1133">Transmembrane helix</keyword>
<evidence type="ECO:0000256" key="2">
    <source>
        <dbReference type="ARBA" id="ARBA00022989"/>
    </source>
</evidence>
<feature type="transmembrane region" description="Helical" evidence="4">
    <location>
        <begin position="390"/>
        <end position="412"/>
    </location>
</feature>
<dbReference type="Proteomes" id="UP000322165">
    <property type="component" value="Unassembled WGS sequence"/>
</dbReference>
<feature type="transmembrane region" description="Helical" evidence="4">
    <location>
        <begin position="364"/>
        <end position="384"/>
    </location>
</feature>
<feature type="transmembrane region" description="Helical" evidence="4">
    <location>
        <begin position="238"/>
        <end position="258"/>
    </location>
</feature>
<dbReference type="AlphaFoldDB" id="A0A5B2ZER8"/>
<feature type="transmembrane region" description="Helical" evidence="4">
    <location>
        <begin position="65"/>
        <end position="86"/>
    </location>
</feature>
<dbReference type="InterPro" id="IPR036259">
    <property type="entry name" value="MFS_trans_sf"/>
</dbReference>
<dbReference type="PANTHER" id="PTHR23547:SF1">
    <property type="entry name" value="MAJOR FACILITATOR SUPERFAMILY MFS_1"/>
    <property type="match status" value="1"/>
</dbReference>
<feature type="transmembrane region" description="Helical" evidence="4">
    <location>
        <begin position="98"/>
        <end position="121"/>
    </location>
</feature>
<evidence type="ECO:0000313" key="5">
    <source>
        <dbReference type="EMBL" id="KAA2285734.1"/>
    </source>
</evidence>
<feature type="transmembrane region" description="Helical" evidence="4">
    <location>
        <begin position="35"/>
        <end position="53"/>
    </location>
</feature>
<evidence type="ECO:0000256" key="4">
    <source>
        <dbReference type="SAM" id="Phobius"/>
    </source>
</evidence>
<feature type="transmembrane region" description="Helical" evidence="4">
    <location>
        <begin position="301"/>
        <end position="323"/>
    </location>
</feature>
<dbReference type="NCBIfam" id="NF033734">
    <property type="entry name" value="MFS_ArsJ"/>
    <property type="match status" value="1"/>
</dbReference>
<comment type="caution">
    <text evidence="5">The sequence shown here is derived from an EMBL/GenBank/DDBJ whole genome shotgun (WGS) entry which is preliminary data.</text>
</comment>
<dbReference type="GO" id="GO:0022857">
    <property type="term" value="F:transmembrane transporter activity"/>
    <property type="evidence" value="ECO:0007669"/>
    <property type="project" value="InterPro"/>
</dbReference>
<evidence type="ECO:0000313" key="6">
    <source>
        <dbReference type="Proteomes" id="UP000322165"/>
    </source>
</evidence>
<gene>
    <name evidence="5" type="primary">arsJ</name>
    <name evidence="5" type="ORF">F0415_03665</name>
</gene>